<dbReference type="Proteomes" id="UP001595798">
    <property type="component" value="Unassembled WGS sequence"/>
</dbReference>
<name>A0ABV8QLF1_9GAMM</name>
<evidence type="ECO:0000313" key="2">
    <source>
        <dbReference type="EMBL" id="MFC4261141.1"/>
    </source>
</evidence>
<protein>
    <submittedName>
        <fullName evidence="2">Uncharacterized protein</fullName>
    </submittedName>
</protein>
<keyword evidence="3" id="KW-1185">Reference proteome</keyword>
<organism evidence="2 3">
    <name type="scientific">Marinobacter lacisalsi</name>
    <dbReference type="NCBI Taxonomy" id="475979"/>
    <lineage>
        <taxon>Bacteria</taxon>
        <taxon>Pseudomonadati</taxon>
        <taxon>Pseudomonadota</taxon>
        <taxon>Gammaproteobacteria</taxon>
        <taxon>Pseudomonadales</taxon>
        <taxon>Marinobacteraceae</taxon>
        <taxon>Marinobacter</taxon>
    </lineage>
</organism>
<keyword evidence="1" id="KW-0732">Signal</keyword>
<dbReference type="EMBL" id="JBHSDI010000064">
    <property type="protein sequence ID" value="MFC4261141.1"/>
    <property type="molecule type" value="Genomic_DNA"/>
</dbReference>
<dbReference type="InterPro" id="IPR029058">
    <property type="entry name" value="AB_hydrolase_fold"/>
</dbReference>
<accession>A0ABV8QLF1</accession>
<proteinExistence type="predicted"/>
<dbReference type="RefSeq" id="WP_379890392.1">
    <property type="nucleotide sequence ID" value="NZ_JBHSDI010000064.1"/>
</dbReference>
<feature type="chain" id="PRO_5045259203" evidence="1">
    <location>
        <begin position="29"/>
        <end position="235"/>
    </location>
</feature>
<sequence length="235" mass="23943">MKLSTKMKLGSIAAILTSGLFMSGSALAVGGGGGSGPCSVDEERGSGARFFVPSGGSGQYNIMGWGNGTGGTVSAYSGLLESVASQCVLVAAATTTQSGNGRDVEDAVNQAKSRYSSIVGSDPKVCTSGHSQGGGGSFNAANRLDAECVIAVQPDTVFTTRIDRPVSSDTDVVCIFSTGDVLAPAIPSNGRNCERNSTRYTQELTSGTHFAPIGGTGGEPGEVVREYANRWLVNN</sequence>
<gene>
    <name evidence="2" type="ORF">ACFOZ5_19140</name>
</gene>
<comment type="caution">
    <text evidence="2">The sequence shown here is derived from an EMBL/GenBank/DDBJ whole genome shotgun (WGS) entry which is preliminary data.</text>
</comment>
<reference evidence="3" key="1">
    <citation type="journal article" date="2019" name="Int. J. Syst. Evol. Microbiol.">
        <title>The Global Catalogue of Microorganisms (GCM) 10K type strain sequencing project: providing services to taxonomists for standard genome sequencing and annotation.</title>
        <authorList>
            <consortium name="The Broad Institute Genomics Platform"/>
            <consortium name="The Broad Institute Genome Sequencing Center for Infectious Disease"/>
            <person name="Wu L."/>
            <person name="Ma J."/>
        </authorList>
    </citation>
    <scope>NUCLEOTIDE SEQUENCE [LARGE SCALE GENOMIC DNA]</scope>
    <source>
        <strain evidence="3">CECT 7297</strain>
    </source>
</reference>
<feature type="signal peptide" evidence="1">
    <location>
        <begin position="1"/>
        <end position="28"/>
    </location>
</feature>
<dbReference type="SUPFAM" id="SSF53474">
    <property type="entry name" value="alpha/beta-Hydrolases"/>
    <property type="match status" value="1"/>
</dbReference>
<dbReference type="Gene3D" id="3.40.50.1820">
    <property type="entry name" value="alpha/beta hydrolase"/>
    <property type="match status" value="1"/>
</dbReference>
<evidence type="ECO:0000256" key="1">
    <source>
        <dbReference type="SAM" id="SignalP"/>
    </source>
</evidence>
<evidence type="ECO:0000313" key="3">
    <source>
        <dbReference type="Proteomes" id="UP001595798"/>
    </source>
</evidence>